<keyword evidence="1" id="KW-0880">Kelch repeat</keyword>
<dbReference type="Gene3D" id="1.10.840.10">
    <property type="entry name" value="Ras guanine-nucleotide exchange factors catalytic domain"/>
    <property type="match status" value="1"/>
</dbReference>
<dbReference type="SMART" id="SM00612">
    <property type="entry name" value="Kelch"/>
    <property type="match status" value="3"/>
</dbReference>
<protein>
    <submittedName>
        <fullName evidence="7">Uncharacterized protein</fullName>
    </submittedName>
</protein>
<dbReference type="PROSITE" id="PS50896">
    <property type="entry name" value="LISH"/>
    <property type="match status" value="1"/>
</dbReference>
<dbReference type="PANTHER" id="PTHR23244:SF471">
    <property type="entry name" value="GUANINE NUCLEOTIDE-BINDING PROTEIN SUBUNIT BETA 1-RELATED"/>
    <property type="match status" value="1"/>
</dbReference>
<evidence type="ECO:0000313" key="7">
    <source>
        <dbReference type="EMBL" id="KAK5582069.1"/>
    </source>
</evidence>
<reference evidence="7 8" key="1">
    <citation type="submission" date="2023-11" db="EMBL/GenBank/DDBJ databases">
        <title>Dfirmibasis_genome.</title>
        <authorList>
            <person name="Edelbroek B."/>
            <person name="Kjellin J."/>
            <person name="Jerlstrom-Hultqvist J."/>
            <person name="Soderbom F."/>
        </authorList>
    </citation>
    <scope>NUCLEOTIDE SEQUENCE [LARGE SCALE GENOMIC DNA]</scope>
    <source>
        <strain evidence="7 8">TNS-C-14</strain>
    </source>
</reference>
<feature type="domain" description="N-terminal Ras-GEF" evidence="6">
    <location>
        <begin position="675"/>
        <end position="806"/>
    </location>
</feature>
<dbReference type="PROSITE" id="PS50212">
    <property type="entry name" value="RASGEF_NTER"/>
    <property type="match status" value="1"/>
</dbReference>
<feature type="compositionally biased region" description="Polar residues" evidence="4">
    <location>
        <begin position="137"/>
        <end position="146"/>
    </location>
</feature>
<feature type="region of interest" description="Disordered" evidence="4">
    <location>
        <begin position="137"/>
        <end position="158"/>
    </location>
</feature>
<proteinExistence type="predicted"/>
<feature type="compositionally biased region" description="Low complexity" evidence="4">
    <location>
        <begin position="23"/>
        <end position="53"/>
    </location>
</feature>
<dbReference type="AlphaFoldDB" id="A0AAN7TY27"/>
<dbReference type="InterPro" id="IPR015915">
    <property type="entry name" value="Kelch-typ_b-propeller"/>
</dbReference>
<keyword evidence="3" id="KW-0344">Guanine-nucleotide releasing factor</keyword>
<name>A0AAN7TY27_9MYCE</name>
<feature type="compositionally biased region" description="Low complexity" evidence="4">
    <location>
        <begin position="147"/>
        <end position="158"/>
    </location>
</feature>
<organism evidence="7 8">
    <name type="scientific">Dictyostelium firmibasis</name>
    <dbReference type="NCBI Taxonomy" id="79012"/>
    <lineage>
        <taxon>Eukaryota</taxon>
        <taxon>Amoebozoa</taxon>
        <taxon>Evosea</taxon>
        <taxon>Eumycetozoa</taxon>
        <taxon>Dictyostelia</taxon>
        <taxon>Dictyosteliales</taxon>
        <taxon>Dictyosteliaceae</taxon>
        <taxon>Dictyostelium</taxon>
    </lineage>
</organism>
<dbReference type="InterPro" id="IPR001895">
    <property type="entry name" value="RASGEF_cat_dom"/>
</dbReference>
<evidence type="ECO:0000256" key="4">
    <source>
        <dbReference type="SAM" id="MobiDB-lite"/>
    </source>
</evidence>
<dbReference type="Pfam" id="PF00617">
    <property type="entry name" value="RasGEF"/>
    <property type="match status" value="1"/>
</dbReference>
<feature type="region of interest" description="Disordered" evidence="4">
    <location>
        <begin position="1"/>
        <end position="82"/>
    </location>
</feature>
<dbReference type="GO" id="GO:0007264">
    <property type="term" value="P:small GTPase-mediated signal transduction"/>
    <property type="evidence" value="ECO:0007669"/>
    <property type="project" value="InterPro"/>
</dbReference>
<gene>
    <name evidence="7" type="ORF">RB653_003652</name>
</gene>
<keyword evidence="8" id="KW-1185">Reference proteome</keyword>
<dbReference type="PANTHER" id="PTHR23244">
    <property type="entry name" value="KELCH REPEAT DOMAIN"/>
    <property type="match status" value="1"/>
</dbReference>
<dbReference type="SUPFAM" id="SSF117281">
    <property type="entry name" value="Kelch motif"/>
    <property type="match status" value="2"/>
</dbReference>
<evidence type="ECO:0000313" key="8">
    <source>
        <dbReference type="Proteomes" id="UP001344447"/>
    </source>
</evidence>
<dbReference type="GO" id="GO:0005085">
    <property type="term" value="F:guanyl-nucleotide exchange factor activity"/>
    <property type="evidence" value="ECO:0007669"/>
    <property type="project" value="UniProtKB-KW"/>
</dbReference>
<dbReference type="SMART" id="SM00229">
    <property type="entry name" value="RasGEFN"/>
    <property type="match status" value="1"/>
</dbReference>
<dbReference type="Gene3D" id="1.20.870.10">
    <property type="entry name" value="Son of sevenless (SoS) protein Chain: S domain 1"/>
    <property type="match status" value="1"/>
</dbReference>
<dbReference type="InterPro" id="IPR000651">
    <property type="entry name" value="Ras-like_Gua-exchang_fac_N"/>
</dbReference>
<accession>A0AAN7TY27</accession>
<dbReference type="SUPFAM" id="SSF48366">
    <property type="entry name" value="Ras GEF"/>
    <property type="match status" value="1"/>
</dbReference>
<dbReference type="Proteomes" id="UP001344447">
    <property type="component" value="Unassembled WGS sequence"/>
</dbReference>
<evidence type="ECO:0000256" key="1">
    <source>
        <dbReference type="ARBA" id="ARBA00022441"/>
    </source>
</evidence>
<dbReference type="InterPro" id="IPR036964">
    <property type="entry name" value="RASGEF_cat_dom_sf"/>
</dbReference>
<dbReference type="InterPro" id="IPR023578">
    <property type="entry name" value="Ras_GEF_dom_sf"/>
</dbReference>
<evidence type="ECO:0000256" key="2">
    <source>
        <dbReference type="ARBA" id="ARBA00022737"/>
    </source>
</evidence>
<dbReference type="Pfam" id="PF24981">
    <property type="entry name" value="Beta-prop_ATRN-LZTR1"/>
    <property type="match status" value="1"/>
</dbReference>
<keyword evidence="2" id="KW-0677">Repeat</keyword>
<dbReference type="Gene3D" id="2.120.10.80">
    <property type="entry name" value="Kelch-type beta propeller"/>
    <property type="match status" value="2"/>
</dbReference>
<feature type="compositionally biased region" description="Low complexity" evidence="4">
    <location>
        <begin position="1105"/>
        <end position="1136"/>
    </location>
</feature>
<dbReference type="InterPro" id="IPR006652">
    <property type="entry name" value="Kelch_1"/>
</dbReference>
<evidence type="ECO:0000256" key="3">
    <source>
        <dbReference type="PROSITE-ProRule" id="PRU00168"/>
    </source>
</evidence>
<dbReference type="InterPro" id="IPR056737">
    <property type="entry name" value="Beta-prop_ATRN-MKLN-like"/>
</dbReference>
<dbReference type="SMART" id="SM00147">
    <property type="entry name" value="RasGEF"/>
    <property type="match status" value="1"/>
</dbReference>
<sequence length="1144" mass="127639">MTDKLKFKTSLLNKVPPPPPKSAQPSPSTSTPASPNVNSTNNSPSQSPATTSPIPSPGMSPLLTSENGGNSNIPHQSSFSNNSIANKSTVSFLNNSSGSGNTINTSSGLNKSSPLSQSSSSIKNGPIRASTTLAQFSGSSLPNTENSPPSSSLISSSSSPTAESLLYSEDSIASGGSTVDPNTKNGNIYNGSGFRNNNADITPHNNHAYCFGEDSFYLFGGTLPDGSYTNDLYSFQFAIKAWNILSIGGAPSIRTRHTGVLFNNSMYIFGGYSPSGPKNDIYAFSFDTQTWSEIQTEGTKPSPRYGHTAVVESGHMIIFGGISYDQNTKLQTVNNDIYSLNLETKQWSQVLSICPPSPRTHHTATMHKGTMYVFGGQDQQTNQLEDIIHCYSWASNSWKSIQFEGSSMSPRSDHSAVLFQDSIFISGGSSKTSPSQTLEIYEYDLYQKKCFKISSSTIVQNRISHSSVVKGNSILFWGGCTDNSFDYFSFGKDEFEEDYQDDYESNRVQNIPKELWEASLMKKHPDILELREKTLAFTGSKSFAKTLATPSFSENKLALSHQFVLQLIMEYLERNTYHKVITAIQKESGVLHQPTESGESRLVSLLRLVKPRLRNKNVFDTDLSLFSKEEGNDPEVAVVDHLYHDYRRFDEAEDINVWEEGEDNNRNIRKVETDNKVQIKAATFNKLIHYLAPKEKAFDPNFLKVFLYTHSSFTTSEKLLKKLIQRYQVPNSNANDTKYKTEVVEPVRQRVVDVLKYWVDKCPWDFNAGPTSSVLVATLNNFIDGSLTRDGNSNIKKLRELKKKLQHEDVRPYSEPPPEPKVPKNIFSPQLTLAHIDELEIARQMTLVESKLFGAIPPPEFMVRVVGYGEFQYNMATSPNLMTFVNRATDVSRWIVYTVLNESRDKKNKMKMLDKFVKTTECLRQLNNFQTLHSVLQGLQHPLLLSRPDLFTPRHREIIADHEMLFSKLDNYKSYREALARSQPACVPLIDIIREDFAQAEANQPSNMNNLINFTKRQNLYEILSKIGHYRFPYNLQIVHQVSTFVNKLPKYSEYDLNLLSESLQSQVNSPVVGVYQPSLIGTTGSSSSINLGSARELNNSNRDSNNMTGSSSSINGNNGSNSLSHSISSTTMGSNNPSPIVKL</sequence>
<feature type="domain" description="Ras-GEF" evidence="5">
    <location>
        <begin position="837"/>
        <end position="1064"/>
    </location>
</feature>
<feature type="compositionally biased region" description="Polar residues" evidence="4">
    <location>
        <begin position="62"/>
        <end position="82"/>
    </location>
</feature>
<feature type="compositionally biased region" description="Low complexity" evidence="4">
    <location>
        <begin position="103"/>
        <end position="121"/>
    </location>
</feature>
<dbReference type="Pfam" id="PF00618">
    <property type="entry name" value="RasGEF_N"/>
    <property type="match status" value="1"/>
</dbReference>
<feature type="region of interest" description="Disordered" evidence="4">
    <location>
        <begin position="103"/>
        <end position="125"/>
    </location>
</feature>
<dbReference type="InterPro" id="IPR006594">
    <property type="entry name" value="LisH"/>
</dbReference>
<dbReference type="EMBL" id="JAVFKY010000001">
    <property type="protein sequence ID" value="KAK5582069.1"/>
    <property type="molecule type" value="Genomic_DNA"/>
</dbReference>
<dbReference type="PROSITE" id="PS50009">
    <property type="entry name" value="RASGEF_CAT"/>
    <property type="match status" value="1"/>
</dbReference>
<feature type="region of interest" description="Disordered" evidence="4">
    <location>
        <begin position="1092"/>
        <end position="1144"/>
    </location>
</feature>
<comment type="caution">
    <text evidence="7">The sequence shown here is derived from an EMBL/GenBank/DDBJ whole genome shotgun (WGS) entry which is preliminary data.</text>
</comment>
<evidence type="ECO:0000259" key="6">
    <source>
        <dbReference type="PROSITE" id="PS50212"/>
    </source>
</evidence>
<dbReference type="CDD" id="cd06224">
    <property type="entry name" value="REM"/>
    <property type="match status" value="1"/>
</dbReference>
<evidence type="ECO:0000259" key="5">
    <source>
        <dbReference type="PROSITE" id="PS50009"/>
    </source>
</evidence>